<keyword evidence="8" id="KW-0597">Phosphoprotein</keyword>
<evidence type="ECO:0000256" key="28">
    <source>
        <dbReference type="ARBA" id="ARBA00052224"/>
    </source>
</evidence>
<dbReference type="CDD" id="cd06558">
    <property type="entry name" value="crotonase-like"/>
    <property type="match status" value="1"/>
</dbReference>
<dbReference type="SUPFAM" id="SSF48179">
    <property type="entry name" value="6-phosphogluconate dehydrogenase C-terminal domain-like"/>
    <property type="match status" value="2"/>
</dbReference>
<comment type="catalytic activity">
    <reaction evidence="25">
        <text>a long-chain (3S)-3-hydroxy fatty acyl-CoA + NAD(+) = a long-chain 3-oxo-fatty acyl-CoA + NADH + H(+)</text>
        <dbReference type="Rhea" id="RHEA:52656"/>
        <dbReference type="ChEBI" id="CHEBI:15378"/>
        <dbReference type="ChEBI" id="CHEBI:57540"/>
        <dbReference type="ChEBI" id="CHEBI:57945"/>
        <dbReference type="ChEBI" id="CHEBI:136757"/>
        <dbReference type="ChEBI" id="CHEBI:136758"/>
        <dbReference type="EC" id="1.1.1.211"/>
    </reaction>
    <physiologicalReaction direction="left-to-right" evidence="25">
        <dbReference type="Rhea" id="RHEA:52657"/>
    </physiologicalReaction>
</comment>
<dbReference type="GO" id="GO:0004300">
    <property type="term" value="F:enoyl-CoA hydratase activity"/>
    <property type="evidence" value="ECO:0007669"/>
    <property type="project" value="UniProtKB-EC"/>
</dbReference>
<dbReference type="InterPro" id="IPR012803">
    <property type="entry name" value="Fa_ox_alpha_mit"/>
</dbReference>
<dbReference type="AlphaFoldDB" id="A0AAU9WDR7"/>
<evidence type="ECO:0000256" key="26">
    <source>
        <dbReference type="ARBA" id="ARBA00051215"/>
    </source>
</evidence>
<dbReference type="InterPro" id="IPR050136">
    <property type="entry name" value="FA_oxidation_alpha_subunit"/>
</dbReference>
<dbReference type="Pfam" id="PF00378">
    <property type="entry name" value="ECH_1"/>
    <property type="match status" value="1"/>
</dbReference>
<comment type="catalytic activity">
    <reaction evidence="30">
        <text>(3S)-hydroxytetradecanoyl-CoA + NAD(+) = 3-oxotetradecanoyl-CoA + NADH + H(+)</text>
        <dbReference type="Rhea" id="RHEA:31167"/>
        <dbReference type="ChEBI" id="CHEBI:15378"/>
        <dbReference type="ChEBI" id="CHEBI:57540"/>
        <dbReference type="ChEBI" id="CHEBI:57945"/>
        <dbReference type="ChEBI" id="CHEBI:62543"/>
        <dbReference type="ChEBI" id="CHEBI:62614"/>
    </reaction>
    <physiologicalReaction direction="left-to-right" evidence="30">
        <dbReference type="Rhea" id="RHEA:31168"/>
    </physiologicalReaction>
</comment>
<evidence type="ECO:0000256" key="35">
    <source>
        <dbReference type="ARBA" id="ARBA00066806"/>
    </source>
</evidence>
<feature type="domain" description="3-hydroxyacyl-CoA dehydrogenase NAD binding" evidence="42">
    <location>
        <begin position="369"/>
        <end position="547"/>
    </location>
</feature>
<proteinExistence type="inferred from homology"/>
<dbReference type="GO" id="GO:0016740">
    <property type="term" value="F:transferase activity"/>
    <property type="evidence" value="ECO:0007669"/>
    <property type="project" value="UniProtKB-KW"/>
</dbReference>
<evidence type="ECO:0000256" key="29">
    <source>
        <dbReference type="ARBA" id="ARBA00052711"/>
    </source>
</evidence>
<dbReference type="InterPro" id="IPR036291">
    <property type="entry name" value="NAD(P)-bd_dom_sf"/>
</dbReference>
<evidence type="ECO:0000256" key="5">
    <source>
        <dbReference type="ARBA" id="ARBA00008750"/>
    </source>
</evidence>
<keyword evidence="10" id="KW-0999">Mitochondrion inner membrane</keyword>
<evidence type="ECO:0000256" key="34">
    <source>
        <dbReference type="ARBA" id="ARBA00062153"/>
    </source>
</evidence>
<comment type="catalytic activity">
    <reaction evidence="21">
        <text>a (3S)-3-hydroxyacyl-CoA = a (2E)-enoyl-CoA + H2O</text>
        <dbReference type="Rhea" id="RHEA:16105"/>
        <dbReference type="ChEBI" id="CHEBI:15377"/>
        <dbReference type="ChEBI" id="CHEBI:57318"/>
        <dbReference type="ChEBI" id="CHEBI:58856"/>
        <dbReference type="EC" id="4.2.1.17"/>
    </reaction>
    <physiologicalReaction direction="right-to-left" evidence="21">
        <dbReference type="Rhea" id="RHEA:16107"/>
    </physiologicalReaction>
</comment>
<evidence type="ECO:0000256" key="7">
    <source>
        <dbReference type="ARBA" id="ARBA00022481"/>
    </source>
</evidence>
<dbReference type="Proteomes" id="UP001159428">
    <property type="component" value="Unassembled WGS sequence"/>
</dbReference>
<comment type="catalytic activity">
    <reaction evidence="23">
        <text>(3S)-hydroxydecanoyl-CoA + NAD(+) = 3-oxodecanoyl-CoA + NADH + H(+)</text>
        <dbReference type="Rhea" id="RHEA:31187"/>
        <dbReference type="ChEBI" id="CHEBI:15378"/>
        <dbReference type="ChEBI" id="CHEBI:57540"/>
        <dbReference type="ChEBI" id="CHEBI:57945"/>
        <dbReference type="ChEBI" id="CHEBI:62548"/>
        <dbReference type="ChEBI" id="CHEBI:62616"/>
    </reaction>
    <physiologicalReaction direction="left-to-right" evidence="23">
        <dbReference type="Rhea" id="RHEA:31188"/>
    </physiologicalReaction>
</comment>
<dbReference type="EMBL" id="CALNXJ010000012">
    <property type="protein sequence ID" value="CAH3110295.1"/>
    <property type="molecule type" value="Genomic_DNA"/>
</dbReference>
<dbReference type="EC" id="1.1.1.211" evidence="35"/>
<keyword evidence="16" id="KW-0443">Lipid metabolism</keyword>
<evidence type="ECO:0000256" key="36">
    <source>
        <dbReference type="ARBA" id="ARBA00068347"/>
    </source>
</evidence>
<evidence type="ECO:0000256" key="31">
    <source>
        <dbReference type="ARBA" id="ARBA00052860"/>
    </source>
</evidence>
<feature type="site" description="Important for hydroxyacyl-coenzyme A dehydrogenase activity" evidence="40">
    <location>
        <position position="504"/>
    </location>
</feature>
<comment type="similarity">
    <text evidence="4">In the central section; belongs to the 3-hydroxyacyl-CoA dehydrogenase family.</text>
</comment>
<evidence type="ECO:0000256" key="33">
    <source>
        <dbReference type="ARBA" id="ARBA00052989"/>
    </source>
</evidence>
<dbReference type="EC" id="4.2.1.17" evidence="6"/>
<evidence type="ECO:0000256" key="30">
    <source>
        <dbReference type="ARBA" id="ARBA00052834"/>
    </source>
</evidence>
<comment type="caution">
    <text evidence="43">The sequence shown here is derived from an EMBL/GenBank/DDBJ whole genome shotgun (WGS) entry which is preliminary data.</text>
</comment>
<keyword evidence="13" id="KW-0007">Acetylation</keyword>
<comment type="pathway">
    <text evidence="3">Lipid metabolism; fatty acid beta-oxidation.</text>
</comment>
<dbReference type="GO" id="GO:0005743">
    <property type="term" value="C:mitochondrial inner membrane"/>
    <property type="evidence" value="ECO:0007669"/>
    <property type="project" value="UniProtKB-SubCell"/>
</dbReference>
<comment type="catalytic activity">
    <reaction evidence="32">
        <text>(3S)-3-hydroxydodecanoyl-CoA + NAD(+) = 3-oxododecanoyl-CoA + NADH + H(+)</text>
        <dbReference type="Rhea" id="RHEA:31179"/>
        <dbReference type="ChEBI" id="CHEBI:15378"/>
        <dbReference type="ChEBI" id="CHEBI:57540"/>
        <dbReference type="ChEBI" id="CHEBI:57945"/>
        <dbReference type="ChEBI" id="CHEBI:62558"/>
        <dbReference type="ChEBI" id="CHEBI:62615"/>
    </reaction>
    <physiologicalReaction direction="left-to-right" evidence="32">
        <dbReference type="Rhea" id="RHEA:31180"/>
    </physiologicalReaction>
</comment>
<accession>A0AAU9WDR7</accession>
<evidence type="ECO:0000256" key="16">
    <source>
        <dbReference type="ARBA" id="ARBA00023098"/>
    </source>
</evidence>
<evidence type="ECO:0000256" key="9">
    <source>
        <dbReference type="ARBA" id="ARBA00022679"/>
    </source>
</evidence>
<comment type="similarity">
    <text evidence="5">In the N-terminal section; belongs to the enoyl-CoA hydratase/isomerase family.</text>
</comment>
<keyword evidence="15" id="KW-0520">NAD</keyword>
<evidence type="ECO:0000256" key="27">
    <source>
        <dbReference type="ARBA" id="ARBA00051877"/>
    </source>
</evidence>
<evidence type="ECO:0000256" key="19">
    <source>
        <dbReference type="ARBA" id="ARBA00023239"/>
    </source>
</evidence>
<evidence type="ECO:0000256" key="22">
    <source>
        <dbReference type="ARBA" id="ARBA00047613"/>
    </source>
</evidence>
<evidence type="ECO:0000256" key="3">
    <source>
        <dbReference type="ARBA" id="ARBA00005005"/>
    </source>
</evidence>
<dbReference type="Pfam" id="PF02737">
    <property type="entry name" value="3HCDH_N"/>
    <property type="match status" value="1"/>
</dbReference>
<evidence type="ECO:0000256" key="12">
    <source>
        <dbReference type="ARBA" id="ARBA00022946"/>
    </source>
</evidence>
<evidence type="ECO:0000256" key="6">
    <source>
        <dbReference type="ARBA" id="ARBA00012076"/>
    </source>
</evidence>
<keyword evidence="18" id="KW-0472">Membrane</keyword>
<dbReference type="Pfam" id="PF00725">
    <property type="entry name" value="3HCDH"/>
    <property type="match status" value="2"/>
</dbReference>
<keyword evidence="19" id="KW-0456">Lyase</keyword>
<evidence type="ECO:0000256" key="10">
    <source>
        <dbReference type="ARBA" id="ARBA00022792"/>
    </source>
</evidence>
<keyword evidence="20" id="KW-0511">Multifunctional enzyme</keyword>
<dbReference type="InterPro" id="IPR008927">
    <property type="entry name" value="6-PGluconate_DH-like_C_sf"/>
</dbReference>
<comment type="catalytic activity">
    <reaction evidence="24">
        <text>1'-[1,2-di-(9Z,12Z-octadecadienoyl)-sn-glycero-3-phospho]-3'-[1-(9Z,12Z-octadecadienoyl)-sn-glycero-3-phospho]-glycerol + (9Z,12Z)-octadecadienoyl-CoA = 1',3'-bis-[1,2-di-(9Z,12Z-octadecadienoyl)-sn-glycero-3-phospho]-glycerol + CoA</text>
        <dbReference type="Rhea" id="RHEA:43672"/>
        <dbReference type="ChEBI" id="CHEBI:57287"/>
        <dbReference type="ChEBI" id="CHEBI:57383"/>
        <dbReference type="ChEBI" id="CHEBI:83580"/>
        <dbReference type="ChEBI" id="CHEBI:83581"/>
    </reaction>
    <physiologicalReaction direction="left-to-right" evidence="24">
        <dbReference type="Rhea" id="RHEA:43673"/>
    </physiologicalReaction>
</comment>
<gene>
    <name evidence="43" type="ORF">PMEA_00003589</name>
</gene>
<evidence type="ECO:0000313" key="44">
    <source>
        <dbReference type="Proteomes" id="UP001159428"/>
    </source>
</evidence>
<keyword evidence="9" id="KW-0808">Transferase</keyword>
<dbReference type="PANTHER" id="PTHR43612">
    <property type="entry name" value="TRIFUNCTIONAL ENZYME SUBUNIT ALPHA"/>
    <property type="match status" value="1"/>
</dbReference>
<dbReference type="FunFam" id="3.40.50.720:FF:000009">
    <property type="entry name" value="Fatty oxidation complex, alpha subunit"/>
    <property type="match status" value="1"/>
</dbReference>
<evidence type="ECO:0000256" key="24">
    <source>
        <dbReference type="ARBA" id="ARBA00050222"/>
    </source>
</evidence>
<evidence type="ECO:0000256" key="14">
    <source>
        <dbReference type="ARBA" id="ARBA00023002"/>
    </source>
</evidence>
<evidence type="ECO:0000256" key="37">
    <source>
        <dbReference type="ARBA" id="ARBA00077617"/>
    </source>
</evidence>
<feature type="active site" description="For hydroxyacyl-coenzyme A dehydrogenase activity" evidence="39">
    <location>
        <position position="516"/>
    </location>
</feature>
<evidence type="ECO:0000313" key="43">
    <source>
        <dbReference type="EMBL" id="CAH3110295.1"/>
    </source>
</evidence>
<evidence type="ECO:0000256" key="23">
    <source>
        <dbReference type="ARBA" id="ARBA00048361"/>
    </source>
</evidence>
<evidence type="ECO:0000256" key="1">
    <source>
        <dbReference type="ARBA" id="ARBA00000469"/>
    </source>
</evidence>
<dbReference type="PANTHER" id="PTHR43612:SF3">
    <property type="entry name" value="TRIFUNCTIONAL ENZYME SUBUNIT ALPHA, MITOCHONDRIAL"/>
    <property type="match status" value="1"/>
</dbReference>
<evidence type="ECO:0000256" key="11">
    <source>
        <dbReference type="ARBA" id="ARBA00022832"/>
    </source>
</evidence>
<dbReference type="GO" id="GO:0070403">
    <property type="term" value="F:NAD+ binding"/>
    <property type="evidence" value="ECO:0007669"/>
    <property type="project" value="InterPro"/>
</dbReference>
<feature type="domain" description="3-hydroxyacyl-CoA dehydrogenase C-terminal" evidence="41">
    <location>
        <begin position="679"/>
        <end position="761"/>
    </location>
</feature>
<comment type="subcellular location">
    <subcellularLocation>
        <location evidence="2">Mitochondrion inner membrane</location>
    </subcellularLocation>
</comment>
<evidence type="ECO:0000256" key="13">
    <source>
        <dbReference type="ARBA" id="ARBA00022990"/>
    </source>
</evidence>
<keyword evidence="17" id="KW-0496">Mitochondrion</keyword>
<protein>
    <recommendedName>
        <fullName evidence="36">Trifunctional enzyme subunit alpha, mitochondrial</fullName>
        <ecNumber evidence="35">1.1.1.211</ecNumber>
        <ecNumber evidence="6">4.2.1.17</ecNumber>
    </recommendedName>
    <alternativeName>
        <fullName evidence="37">Monolysocardiolipin acyltransferase</fullName>
    </alternativeName>
    <alternativeName>
        <fullName evidence="38">TP-alpha</fullName>
    </alternativeName>
</protein>
<comment type="catalytic activity">
    <reaction evidence="28">
        <text>(3S)-hydroxyoctanoyl-CoA + NAD(+) = 3-oxooctanoyl-CoA + NADH + H(+)</text>
        <dbReference type="Rhea" id="RHEA:31195"/>
        <dbReference type="ChEBI" id="CHEBI:15378"/>
        <dbReference type="ChEBI" id="CHEBI:57540"/>
        <dbReference type="ChEBI" id="CHEBI:57945"/>
        <dbReference type="ChEBI" id="CHEBI:62617"/>
        <dbReference type="ChEBI" id="CHEBI:62619"/>
    </reaction>
    <physiologicalReaction direction="left-to-right" evidence="28">
        <dbReference type="Rhea" id="RHEA:31196"/>
    </physiologicalReaction>
</comment>
<organism evidence="43 44">
    <name type="scientific">Pocillopora meandrina</name>
    <dbReference type="NCBI Taxonomy" id="46732"/>
    <lineage>
        <taxon>Eukaryota</taxon>
        <taxon>Metazoa</taxon>
        <taxon>Cnidaria</taxon>
        <taxon>Anthozoa</taxon>
        <taxon>Hexacorallia</taxon>
        <taxon>Scleractinia</taxon>
        <taxon>Astrocoeniina</taxon>
        <taxon>Pocilloporidae</taxon>
        <taxon>Pocillopora</taxon>
    </lineage>
</organism>
<dbReference type="GO" id="GO:0016507">
    <property type="term" value="C:mitochondrial fatty acid beta-oxidation multienzyme complex"/>
    <property type="evidence" value="ECO:0007669"/>
    <property type="project" value="InterPro"/>
</dbReference>
<comment type="catalytic activity">
    <reaction evidence="31">
        <text>1'-[1,2-di-(9Z,12Z-octadecadienoyl)-sn-glycero-3-phospho]-3'-[1-(9Z,12Z-octadecadienoyl)-sn-glycero-3-phospho]-glycerol + (9Z)-octadecenoyl-CoA = 1'-[1,2-di-(9Z,12Z-octadecadienoyl)-sn-glycero-3-phospho]-3'-[1-(9Z,12Z-octadecadienoyl)-2-(9Z-octadecenoyl)-sn-glycero-3-phospho]-glycerol + CoA</text>
        <dbReference type="Rhea" id="RHEA:43676"/>
        <dbReference type="ChEBI" id="CHEBI:57287"/>
        <dbReference type="ChEBI" id="CHEBI:57387"/>
        <dbReference type="ChEBI" id="CHEBI:83580"/>
        <dbReference type="ChEBI" id="CHEBI:83582"/>
    </reaction>
    <physiologicalReaction direction="left-to-right" evidence="31">
        <dbReference type="Rhea" id="RHEA:43677"/>
    </physiologicalReaction>
</comment>
<sequence length="769" mass="83278">MLSSALRVGFRRVSNATRRHVLPTVNSGMFSVYLITMRLPDNCVKCHIQDGVAVVRFDTPDSKVNVLSEKLTTELVEVMQGVEKNPDVKSVVLASAKPGCWIAGADINMLSAGDTAQKVEEISANGQKVMQHISDSPKPYVAAIMGSCLGGGLEVALSCHYRVAVDNQSTVLSAPEVMLGLLPGAGGTQRLPPLVGLPDALDMMLTGKNIKSNKAKRMGLVDQLVKPLGPGLKPPAENTLQYLEDIAIQSAKALASGSIKPDRSHSWTNLKDLQYKITTETEFGRNFVVKKARETVMKKTGGLYPAPLRIIDVVKESLEKGPAHGFKKEAEGFGELSQTTEAKALMGLFFGQTECKKNHYGKPKRPVNTVAVLGAGLMGAGIAQVSLQKGHQVIMKDNILEGLTRGQEQIFKGFNGRVKKKAMTSFERDQVMSNLSAQLDFTNFQKADMVIEAVFEDINIKHKVIKEIEQVIPEHCVFASNTSALPIHQIAEASKRPEKVIGMHYFSPVDKMPLLEIITTDKTSNETAAAAVDVGLKQGKTVIVVKDGPGFYTTRILAPTLAEAVALLQEGVSPKDLDKLTKQFGFPVGSATLADEVGIDVAAHVAEDLGKAFGERFGGGDPGVLKAMVDGGHLGLKSGKGFFIYAGKGKRETNGAAEKILKEFSTPKKGSHDAEEIQMRLAARFVNESILCLQEGILRNPVDGDIGAVFGLGFPPFHGGPFRYLDTYGADKFVERMEKLHETIGGERFVPCQMLLDYAKDPSKKFHKR</sequence>
<feature type="site" description="Important for long-chain enoyl-CoA hydratase activity" evidence="40">
    <location>
        <position position="154"/>
    </location>
</feature>
<evidence type="ECO:0000256" key="38">
    <source>
        <dbReference type="ARBA" id="ARBA00083277"/>
    </source>
</evidence>
<comment type="catalytic activity">
    <reaction evidence="33">
        <text>1'-[1,2-di-(9Z,12Z-octadecadienoyl)-sn-glycero-3-phospho]-3'-[1-(9Z,12Z-octadecadienoyl)-sn-glycero-3-phospho]-glycerol + hexadecanoyl-CoA = 1'-[1,2-di-(9Z,12Z-octadecadienoyl)-sn-glycero-3-phospho]-3'-[1-(9Z,12Z-octadecadienoyl)-2-hexadecanoyl-sn-glycero-3-phospho]-glycerol + CoA</text>
        <dbReference type="Rhea" id="RHEA:43680"/>
        <dbReference type="ChEBI" id="CHEBI:57287"/>
        <dbReference type="ChEBI" id="CHEBI:57379"/>
        <dbReference type="ChEBI" id="CHEBI:83580"/>
        <dbReference type="ChEBI" id="CHEBI:83583"/>
    </reaction>
    <physiologicalReaction direction="left-to-right" evidence="33">
        <dbReference type="Rhea" id="RHEA:43681"/>
    </physiologicalReaction>
</comment>
<dbReference type="GO" id="GO:0006635">
    <property type="term" value="P:fatty acid beta-oxidation"/>
    <property type="evidence" value="ECO:0007669"/>
    <property type="project" value="InterPro"/>
</dbReference>
<evidence type="ECO:0000256" key="39">
    <source>
        <dbReference type="PIRSR" id="PIRSR612803-1"/>
    </source>
</evidence>
<evidence type="ECO:0000259" key="42">
    <source>
        <dbReference type="Pfam" id="PF02737"/>
    </source>
</evidence>
<evidence type="ECO:0000256" key="2">
    <source>
        <dbReference type="ARBA" id="ARBA00004273"/>
    </source>
</evidence>
<name>A0AAU9WDR7_9CNID</name>
<evidence type="ECO:0000256" key="40">
    <source>
        <dbReference type="PIRSR" id="PIRSR612803-2"/>
    </source>
</evidence>
<dbReference type="Gene3D" id="3.90.226.10">
    <property type="entry name" value="2-enoyl-CoA Hydratase, Chain A, domain 1"/>
    <property type="match status" value="1"/>
</dbReference>
<comment type="catalytic activity">
    <reaction evidence="22">
        <text>(3S)-hydroxyhexadecanoyl-CoA + NAD(+) = 3-oxohexadecanoyl-CoA + NADH + H(+)</text>
        <dbReference type="Rhea" id="RHEA:31159"/>
        <dbReference type="ChEBI" id="CHEBI:15378"/>
        <dbReference type="ChEBI" id="CHEBI:57349"/>
        <dbReference type="ChEBI" id="CHEBI:57540"/>
        <dbReference type="ChEBI" id="CHEBI:57945"/>
        <dbReference type="ChEBI" id="CHEBI:62613"/>
    </reaction>
    <physiologicalReaction direction="left-to-right" evidence="22">
        <dbReference type="Rhea" id="RHEA:31160"/>
    </physiologicalReaction>
</comment>
<feature type="site" description="Important for long-chain enoyl-CoA hydratase activity" evidence="40">
    <location>
        <position position="176"/>
    </location>
</feature>
<comment type="catalytic activity">
    <reaction evidence="1">
        <text>(3S)-hydroxyhexadecanoyl-CoA = (2E)-hexadecenoyl-CoA + H2O</text>
        <dbReference type="Rhea" id="RHEA:31163"/>
        <dbReference type="ChEBI" id="CHEBI:15377"/>
        <dbReference type="ChEBI" id="CHEBI:61526"/>
        <dbReference type="ChEBI" id="CHEBI:62613"/>
    </reaction>
    <physiologicalReaction direction="right-to-left" evidence="1">
        <dbReference type="Rhea" id="RHEA:31165"/>
    </physiologicalReaction>
</comment>
<dbReference type="InterPro" id="IPR006108">
    <property type="entry name" value="3HC_DH_C"/>
</dbReference>
<evidence type="ECO:0000256" key="32">
    <source>
        <dbReference type="ARBA" id="ARBA00052945"/>
    </source>
</evidence>
<dbReference type="SUPFAM" id="SSF51735">
    <property type="entry name" value="NAD(P)-binding Rossmann-fold domains"/>
    <property type="match status" value="1"/>
</dbReference>
<evidence type="ECO:0000256" key="21">
    <source>
        <dbReference type="ARBA" id="ARBA00035854"/>
    </source>
</evidence>
<evidence type="ECO:0000259" key="41">
    <source>
        <dbReference type="Pfam" id="PF00725"/>
    </source>
</evidence>
<evidence type="ECO:0000256" key="15">
    <source>
        <dbReference type="ARBA" id="ARBA00023027"/>
    </source>
</evidence>
<keyword evidence="14" id="KW-0560">Oxidoreductase</keyword>
<comment type="catalytic activity">
    <reaction evidence="27">
        <text>(3S)-hydroxyoctanoyl-CoA = (2E)-octenoyl-CoA + H2O</text>
        <dbReference type="Rhea" id="RHEA:31199"/>
        <dbReference type="ChEBI" id="CHEBI:15377"/>
        <dbReference type="ChEBI" id="CHEBI:62242"/>
        <dbReference type="ChEBI" id="CHEBI:62617"/>
    </reaction>
    <physiologicalReaction direction="right-to-left" evidence="27">
        <dbReference type="Rhea" id="RHEA:31201"/>
    </physiologicalReaction>
</comment>
<keyword evidence="11" id="KW-0276">Fatty acid metabolism</keyword>
<reference evidence="43 44" key="1">
    <citation type="submission" date="2022-05" db="EMBL/GenBank/DDBJ databases">
        <authorList>
            <consortium name="Genoscope - CEA"/>
            <person name="William W."/>
        </authorList>
    </citation>
    <scope>NUCLEOTIDE SEQUENCE [LARGE SCALE GENOMIC DNA]</scope>
</reference>
<dbReference type="FunFam" id="3.90.226.10:FF:000011">
    <property type="entry name" value="Fatty acid oxidation complex subunit alpha"/>
    <property type="match status" value="1"/>
</dbReference>
<dbReference type="InterPro" id="IPR006176">
    <property type="entry name" value="3-OHacyl-CoA_DH_NAD-bd"/>
</dbReference>
<dbReference type="NCBIfam" id="TIGR02441">
    <property type="entry name" value="fa_ox_alpha_mit"/>
    <property type="match status" value="1"/>
</dbReference>
<dbReference type="SUPFAM" id="SSF52096">
    <property type="entry name" value="ClpP/crotonase"/>
    <property type="match status" value="1"/>
</dbReference>
<evidence type="ECO:0000256" key="17">
    <source>
        <dbReference type="ARBA" id="ARBA00023128"/>
    </source>
</evidence>
<dbReference type="InterPro" id="IPR029045">
    <property type="entry name" value="ClpP/crotonase-like_dom_sf"/>
</dbReference>
<dbReference type="InterPro" id="IPR001753">
    <property type="entry name" value="Enoyl-CoA_hydra/iso"/>
</dbReference>
<evidence type="ECO:0000256" key="20">
    <source>
        <dbReference type="ARBA" id="ARBA00023268"/>
    </source>
</evidence>
<evidence type="ECO:0000256" key="18">
    <source>
        <dbReference type="ARBA" id="ARBA00023136"/>
    </source>
</evidence>
<evidence type="ECO:0000256" key="8">
    <source>
        <dbReference type="ARBA" id="ARBA00022553"/>
    </source>
</evidence>
<dbReference type="FunFam" id="1.10.1040.50:FF:000002">
    <property type="entry name" value="Trifunctional enzyme subunit alpha, mitochondrial"/>
    <property type="match status" value="1"/>
</dbReference>
<keyword evidence="7" id="KW-0488">Methylation</keyword>
<comment type="subunit">
    <text evidence="34">Heterotetramer of 2 alpha/HADHA and 2 beta/HADHB subunits; forms the mitochondrial trifunctional enzyme. Also purified as higher order heterooligomers including a 4 alpha/HADHA and 4 beta/HADHB heterooligomer which physiological significance remains unclear. The mitochondrial trifunctional enzyme interacts with MTLN.</text>
</comment>
<feature type="domain" description="3-hydroxyacyl-CoA dehydrogenase C-terminal" evidence="41">
    <location>
        <begin position="550"/>
        <end position="645"/>
    </location>
</feature>
<evidence type="ECO:0000256" key="25">
    <source>
        <dbReference type="ARBA" id="ARBA00050446"/>
    </source>
</evidence>
<comment type="catalytic activity">
    <reaction evidence="29">
        <text>(3S)-3-hydroxydodecanoyl-CoA = (2E)-dodecenoyl-CoA + H2O</text>
        <dbReference type="Rhea" id="RHEA:31075"/>
        <dbReference type="ChEBI" id="CHEBI:15377"/>
        <dbReference type="ChEBI" id="CHEBI:57330"/>
        <dbReference type="ChEBI" id="CHEBI:62558"/>
    </reaction>
    <physiologicalReaction direction="right-to-left" evidence="29">
        <dbReference type="Rhea" id="RHEA:31077"/>
    </physiologicalReaction>
</comment>
<dbReference type="GO" id="GO:0016509">
    <property type="term" value="F:long-chain (3S)-3-hydroxyacyl-CoA dehydrogenase (NAD+) activity"/>
    <property type="evidence" value="ECO:0007669"/>
    <property type="project" value="UniProtKB-EC"/>
</dbReference>
<comment type="catalytic activity">
    <reaction evidence="26">
        <text>a 4-saturated-(3S)-3-hydroxyacyl-CoA = a (3E)-enoyl-CoA + H2O</text>
        <dbReference type="Rhea" id="RHEA:20724"/>
        <dbReference type="ChEBI" id="CHEBI:15377"/>
        <dbReference type="ChEBI" id="CHEBI:58521"/>
        <dbReference type="ChEBI" id="CHEBI:137480"/>
        <dbReference type="EC" id="4.2.1.17"/>
    </reaction>
    <physiologicalReaction direction="right-to-left" evidence="26">
        <dbReference type="Rhea" id="RHEA:20726"/>
    </physiologicalReaction>
</comment>
<keyword evidence="12" id="KW-0809">Transit peptide</keyword>
<keyword evidence="44" id="KW-1185">Reference proteome</keyword>
<evidence type="ECO:0000256" key="4">
    <source>
        <dbReference type="ARBA" id="ARBA00007005"/>
    </source>
</evidence>
<dbReference type="Gene3D" id="3.40.50.720">
    <property type="entry name" value="NAD(P)-binding Rossmann-like Domain"/>
    <property type="match status" value="1"/>
</dbReference>
<dbReference type="Gene3D" id="1.10.1040.50">
    <property type="match status" value="1"/>
</dbReference>